<reference evidence="1 2" key="1">
    <citation type="submission" date="2021-10" db="EMBL/GenBank/DDBJ databases">
        <authorList>
            <person name="James R."/>
            <person name="Lavering E.D."/>
            <person name="Fairholm J.D."/>
            <person name="Ogilvie B.H."/>
            <person name="Thurgood T.L."/>
            <person name="Hyer A."/>
            <person name="Robison R.A."/>
            <person name="Grose J.H."/>
        </authorList>
    </citation>
    <scope>NUCLEOTIDE SEQUENCE [LARGE SCALE GENOMIC DNA]</scope>
</reference>
<sequence length="50" mass="5787">MILMNKIDLLLKLHEELAKAERRQLPHAIKPSGCMRGLQIAIEIIENHKE</sequence>
<evidence type="ECO:0000313" key="1">
    <source>
        <dbReference type="EMBL" id="UGO51387.1"/>
    </source>
</evidence>
<organism evidence="1 2">
    <name type="scientific">Bacillus phage vB_BanS_Skywalker</name>
    <dbReference type="NCBI Taxonomy" id="2894789"/>
    <lineage>
        <taxon>Viruses</taxon>
        <taxon>Duplodnaviria</taxon>
        <taxon>Heunggongvirae</taxon>
        <taxon>Uroviricota</taxon>
        <taxon>Caudoviricetes</taxon>
        <taxon>Joanripponvirinae</taxon>
        <taxon>Tsamsavirus</taxon>
        <taxon>Tsamsavirus skywalker</taxon>
    </lineage>
</organism>
<accession>A0AAE8YYW0</accession>
<proteinExistence type="predicted"/>
<name>A0AAE8YYW0_9CAUD</name>
<dbReference type="Proteomes" id="UP000828101">
    <property type="component" value="Segment"/>
</dbReference>
<gene>
    <name evidence="1" type="ORF">SKYWALKER_230</name>
</gene>
<evidence type="ECO:0000313" key="2">
    <source>
        <dbReference type="Proteomes" id="UP000828101"/>
    </source>
</evidence>
<keyword evidence="2" id="KW-1185">Reference proteome</keyword>
<protein>
    <submittedName>
        <fullName evidence="1">Uncharacterized protein</fullName>
    </submittedName>
</protein>
<dbReference type="EMBL" id="OK499994">
    <property type="protein sequence ID" value="UGO51387.1"/>
    <property type="molecule type" value="Genomic_DNA"/>
</dbReference>